<dbReference type="Gene3D" id="1.10.3720.10">
    <property type="entry name" value="MetI-like"/>
    <property type="match status" value="1"/>
</dbReference>
<reference evidence="10 11" key="1">
    <citation type="submission" date="2018-06" db="EMBL/GenBank/DDBJ databases">
        <authorList>
            <consortium name="Pathogen Informatics"/>
            <person name="Doyle S."/>
        </authorList>
    </citation>
    <scope>NUCLEOTIDE SEQUENCE [LARGE SCALE GENOMIC DNA]</scope>
    <source>
        <strain evidence="10 11">NCTC10684</strain>
    </source>
</reference>
<evidence type="ECO:0000256" key="4">
    <source>
        <dbReference type="ARBA" id="ARBA00022519"/>
    </source>
</evidence>
<feature type="transmembrane region" description="Helical" evidence="8">
    <location>
        <begin position="187"/>
        <end position="213"/>
    </location>
</feature>
<dbReference type="AlphaFoldDB" id="A0A381ILH8"/>
<feature type="transmembrane region" description="Helical" evidence="8">
    <location>
        <begin position="67"/>
        <end position="90"/>
    </location>
</feature>
<evidence type="ECO:0000256" key="3">
    <source>
        <dbReference type="ARBA" id="ARBA00022475"/>
    </source>
</evidence>
<keyword evidence="5 8" id="KW-0812">Transmembrane</keyword>
<dbReference type="CDD" id="cd06261">
    <property type="entry name" value="TM_PBP2"/>
    <property type="match status" value="1"/>
</dbReference>
<evidence type="ECO:0000256" key="1">
    <source>
        <dbReference type="ARBA" id="ARBA00004429"/>
    </source>
</evidence>
<evidence type="ECO:0000256" key="5">
    <source>
        <dbReference type="ARBA" id="ARBA00022692"/>
    </source>
</evidence>
<dbReference type="InterPro" id="IPR000515">
    <property type="entry name" value="MetI-like"/>
</dbReference>
<keyword evidence="3" id="KW-1003">Cell membrane</keyword>
<dbReference type="OrthoDB" id="9815533at2"/>
<name>A0A381ILH8_AMIAI</name>
<comment type="similarity">
    <text evidence="8">Belongs to the binding-protein-dependent transport system permease family.</text>
</comment>
<evidence type="ECO:0000256" key="8">
    <source>
        <dbReference type="RuleBase" id="RU363032"/>
    </source>
</evidence>
<evidence type="ECO:0000256" key="2">
    <source>
        <dbReference type="ARBA" id="ARBA00022448"/>
    </source>
</evidence>
<dbReference type="InterPro" id="IPR035906">
    <property type="entry name" value="MetI-like_sf"/>
</dbReference>
<proteinExistence type="inferred from homology"/>
<dbReference type="GO" id="GO:0055085">
    <property type="term" value="P:transmembrane transport"/>
    <property type="evidence" value="ECO:0007669"/>
    <property type="project" value="InterPro"/>
</dbReference>
<dbReference type="EMBL" id="UFSM01000002">
    <property type="protein sequence ID" value="SUY28358.1"/>
    <property type="molecule type" value="Genomic_DNA"/>
</dbReference>
<accession>A0A381ILH8</accession>
<keyword evidence="6 8" id="KW-1133">Transmembrane helix</keyword>
<evidence type="ECO:0000313" key="11">
    <source>
        <dbReference type="Proteomes" id="UP000254701"/>
    </source>
</evidence>
<evidence type="ECO:0000313" key="10">
    <source>
        <dbReference type="EMBL" id="SUY28358.1"/>
    </source>
</evidence>
<dbReference type="Pfam" id="PF00528">
    <property type="entry name" value="BPD_transp_1"/>
    <property type="match status" value="1"/>
</dbReference>
<evidence type="ECO:0000256" key="6">
    <source>
        <dbReference type="ARBA" id="ARBA00022989"/>
    </source>
</evidence>
<feature type="transmembrane region" description="Helical" evidence="8">
    <location>
        <begin position="233"/>
        <end position="258"/>
    </location>
</feature>
<dbReference type="SUPFAM" id="SSF161098">
    <property type="entry name" value="MetI-like"/>
    <property type="match status" value="1"/>
</dbReference>
<feature type="domain" description="ABC transmembrane type-1" evidence="9">
    <location>
        <begin position="67"/>
        <end position="255"/>
    </location>
</feature>
<keyword evidence="7 8" id="KW-0472">Membrane</keyword>
<dbReference type="Proteomes" id="UP000254701">
    <property type="component" value="Unassembled WGS sequence"/>
</dbReference>
<dbReference type="PANTHER" id="PTHR43357:SF4">
    <property type="entry name" value="INNER MEMBRANE ABC TRANSPORTER PERMEASE PROTEIN YDCV"/>
    <property type="match status" value="1"/>
</dbReference>
<feature type="transmembrane region" description="Helical" evidence="8">
    <location>
        <begin position="132"/>
        <end position="154"/>
    </location>
</feature>
<feature type="transmembrane region" description="Helical" evidence="8">
    <location>
        <begin position="12"/>
        <end position="36"/>
    </location>
</feature>
<evidence type="ECO:0000259" key="9">
    <source>
        <dbReference type="PROSITE" id="PS50928"/>
    </source>
</evidence>
<dbReference type="RefSeq" id="WP_115734122.1">
    <property type="nucleotide sequence ID" value="NZ_BAAAVY010000009.1"/>
</dbReference>
<dbReference type="GO" id="GO:0005886">
    <property type="term" value="C:plasma membrane"/>
    <property type="evidence" value="ECO:0007669"/>
    <property type="project" value="UniProtKB-SubCell"/>
</dbReference>
<keyword evidence="2 8" id="KW-0813">Transport</keyword>
<organism evidence="10 11">
    <name type="scientific">Aminobacter aminovorans</name>
    <name type="common">Chelatobacter heintzii</name>
    <dbReference type="NCBI Taxonomy" id="83263"/>
    <lineage>
        <taxon>Bacteria</taxon>
        <taxon>Pseudomonadati</taxon>
        <taxon>Pseudomonadota</taxon>
        <taxon>Alphaproteobacteria</taxon>
        <taxon>Hyphomicrobiales</taxon>
        <taxon>Phyllobacteriaceae</taxon>
        <taxon>Aminobacter</taxon>
    </lineage>
</organism>
<sequence length="269" mass="28651">MSGQTSPILRTAQIVFGVAVVFFLLAPIVAILPLAFNSSVFLNYPIESFSSRWFGELQSNDMWRRSIVNSLIIGSGATIVSTVLGTLAALGLRSSQLPFASAIRTTFLMPMVVPAVVLGVGMQMLYGRLGLANSYLGVIVAHAVLCIPFVLVSVSGSLNAMDPWLERAAASLGASPTRVFRRVTMPIIMPGMLTGAVFAFATSLDEVVLTLFVAGPNQRTLARQMFASIRENISPAVAAAAFLMIVGTLCIAGLVGFLRWRSQKALKPA</sequence>
<gene>
    <name evidence="10" type="primary">ydcV_8</name>
    <name evidence="10" type="ORF">NCTC10684_05106</name>
</gene>
<protein>
    <submittedName>
        <fullName evidence="10">Inner membrane ABC transporter permease protein ydcV</fullName>
    </submittedName>
</protein>
<evidence type="ECO:0000256" key="7">
    <source>
        <dbReference type="ARBA" id="ARBA00023136"/>
    </source>
</evidence>
<dbReference type="PANTHER" id="PTHR43357">
    <property type="entry name" value="INNER MEMBRANE ABC TRANSPORTER PERMEASE PROTEIN YDCV"/>
    <property type="match status" value="1"/>
</dbReference>
<dbReference type="PROSITE" id="PS50928">
    <property type="entry name" value="ABC_TM1"/>
    <property type="match status" value="1"/>
</dbReference>
<keyword evidence="4" id="KW-0997">Cell inner membrane</keyword>
<feature type="transmembrane region" description="Helical" evidence="8">
    <location>
        <begin position="102"/>
        <end position="126"/>
    </location>
</feature>
<comment type="subcellular location">
    <subcellularLocation>
        <location evidence="1">Cell inner membrane</location>
        <topology evidence="1">Multi-pass membrane protein</topology>
    </subcellularLocation>
    <subcellularLocation>
        <location evidence="8">Cell membrane</location>
        <topology evidence="8">Multi-pass membrane protein</topology>
    </subcellularLocation>
</comment>